<evidence type="ECO:0000313" key="2">
    <source>
        <dbReference type="Proteomes" id="UP001370758"/>
    </source>
</evidence>
<proteinExistence type="predicted"/>
<dbReference type="AlphaFoldDB" id="A0AAV9WRJ5"/>
<dbReference type="EMBL" id="JAVHJL010000002">
    <property type="protein sequence ID" value="KAK6510163.1"/>
    <property type="molecule type" value="Genomic_DNA"/>
</dbReference>
<organism evidence="1 2">
    <name type="scientific">Arthrobotrys musiformis</name>
    <dbReference type="NCBI Taxonomy" id="47236"/>
    <lineage>
        <taxon>Eukaryota</taxon>
        <taxon>Fungi</taxon>
        <taxon>Dikarya</taxon>
        <taxon>Ascomycota</taxon>
        <taxon>Pezizomycotina</taxon>
        <taxon>Orbiliomycetes</taxon>
        <taxon>Orbiliales</taxon>
        <taxon>Orbiliaceae</taxon>
        <taxon>Arthrobotrys</taxon>
    </lineage>
</organism>
<keyword evidence="2" id="KW-1185">Reference proteome</keyword>
<name>A0AAV9WRJ5_9PEZI</name>
<dbReference type="SUPFAM" id="SSF81383">
    <property type="entry name" value="F-box domain"/>
    <property type="match status" value="1"/>
</dbReference>
<sequence>MSSRYCPKKVHEWMASAASNSTLPDVPDDFNWYDEFFYDPEPGSNLILRKSPADPSVIVLRAWMKRSGKITFWCNAPARASTMEAVVEKYLTSPIPKAIRPVVISEPGKSILLAEYPVKNPNIVQTSGLLKLPLQVLLEVCFNLCVGDIVNLSQTCCSALNDLANNQGLWYLKLAEVDHPLTFHGGVKQFDDTVNYFAAAVVFVDGGLKSYDTCHHCLNRLNWRAVHHTFVGTAELVPFSTPFHLPVKVPLVISIPDWRSYVLAWRFYGYLELGMTFHQKFTEAQLASLVASGKVKSVNGNMYTLGIKNVGPLGKGGFYKGDQFARFNGLFDKWEWSANPKKGEELKKALDLAPRIKKEG</sequence>
<evidence type="ECO:0000313" key="1">
    <source>
        <dbReference type="EMBL" id="KAK6510163.1"/>
    </source>
</evidence>
<protein>
    <recommendedName>
        <fullName evidence="3">F-box domain-containing protein</fullName>
    </recommendedName>
</protein>
<evidence type="ECO:0008006" key="3">
    <source>
        <dbReference type="Google" id="ProtNLM"/>
    </source>
</evidence>
<accession>A0AAV9WRJ5</accession>
<comment type="caution">
    <text evidence="1">The sequence shown here is derived from an EMBL/GenBank/DDBJ whole genome shotgun (WGS) entry which is preliminary data.</text>
</comment>
<dbReference type="InterPro" id="IPR036047">
    <property type="entry name" value="F-box-like_dom_sf"/>
</dbReference>
<reference evidence="1 2" key="1">
    <citation type="submission" date="2023-08" db="EMBL/GenBank/DDBJ databases">
        <authorList>
            <person name="Palmer J.M."/>
        </authorList>
    </citation>
    <scope>NUCLEOTIDE SEQUENCE [LARGE SCALE GENOMIC DNA]</scope>
    <source>
        <strain evidence="1 2">TWF481</strain>
    </source>
</reference>
<dbReference type="Proteomes" id="UP001370758">
    <property type="component" value="Unassembled WGS sequence"/>
</dbReference>
<gene>
    <name evidence="1" type="ORF">TWF481_004877</name>
</gene>